<name>A0A0N5AYP9_9BILA</name>
<accession>A0A0N5AYP9</accession>
<organism evidence="2 3">
    <name type="scientific">Syphacia muris</name>
    <dbReference type="NCBI Taxonomy" id="451379"/>
    <lineage>
        <taxon>Eukaryota</taxon>
        <taxon>Metazoa</taxon>
        <taxon>Ecdysozoa</taxon>
        <taxon>Nematoda</taxon>
        <taxon>Chromadorea</taxon>
        <taxon>Rhabditida</taxon>
        <taxon>Spirurina</taxon>
        <taxon>Oxyuridomorpha</taxon>
        <taxon>Oxyuroidea</taxon>
        <taxon>Oxyuridae</taxon>
        <taxon>Syphacia</taxon>
    </lineage>
</organism>
<feature type="region of interest" description="Disordered" evidence="1">
    <location>
        <begin position="679"/>
        <end position="708"/>
    </location>
</feature>
<sequence>MIKVRKEHLATFALNNDYLIRDNKNVLRNRGINFQEEIKTIKRRLPKSSANVAERINKSENRLKMLQKILHINVAQTKQSETYENAKTECFKRRERKQILRDIFNCIKRIKRLLRVQSIPKSEHEKLCLLLIQLLRLSREKHLLMAYVHTTNAKNNRRNEAIDETKTSKLLMNLLMKRSTNGIGLKQGTKNLLKPKETSKKLNSYGLFRSKYPQLYHLLLNALSPQHKRTISSNKITNAPRNPNTSNIAASTTIVGKVPKQRTRQKSSACLTNKPQPFDNCTIFNPKYICHLLFIRRPYIQKFLPLCRRIQQFAPKQVKIEAKNGNTLAQKLIQLQRQLSKETAKLLMFSSAKNLFNSERRSTTATLPPVKNLITTTPMSVRKNANSFANAAKNGIQIQKSTSNSSVGIQNQFLETLKRDARISVKMFKAFLEKYLKNSNFLNYFTIPNNNSSANAKFNTIKKKQSKSLAESRKQNFVSYNGKRKENEEVNKNNAVALNNRSKIEKFLTKIQSTNKTLRNPESVKSTNNKLKHKDENVKISLITNKNDDVSSNFGQFGNIVNVIISGNRPNDRGGVTFQKVTRISSIENTGNRQFGASVSSSYQSVAPTTMGTDSFMLDRLEAENSDKRSGIVSSMRINGINYRFNELNATRTISWNCFDPLSQNTWWSPINLQKEMDEDETFSGKNFDGRLHPERRDEEIEDYYDRR</sequence>
<dbReference type="Proteomes" id="UP000046393">
    <property type="component" value="Unplaced"/>
</dbReference>
<evidence type="ECO:0000313" key="3">
    <source>
        <dbReference type="WBParaSite" id="SMUV_0001009701-mRNA-1"/>
    </source>
</evidence>
<dbReference type="AlphaFoldDB" id="A0A0N5AYP9"/>
<reference evidence="3" key="1">
    <citation type="submission" date="2017-02" db="UniProtKB">
        <authorList>
            <consortium name="WormBaseParasite"/>
        </authorList>
    </citation>
    <scope>IDENTIFICATION</scope>
</reference>
<keyword evidence="2" id="KW-1185">Reference proteome</keyword>
<proteinExistence type="predicted"/>
<evidence type="ECO:0000256" key="1">
    <source>
        <dbReference type="SAM" id="MobiDB-lite"/>
    </source>
</evidence>
<protein>
    <submittedName>
        <fullName evidence="3">Uncharacterized protein</fullName>
    </submittedName>
</protein>
<dbReference type="WBParaSite" id="SMUV_0001009701-mRNA-1">
    <property type="protein sequence ID" value="SMUV_0001009701-mRNA-1"/>
    <property type="gene ID" value="SMUV_0001009701"/>
</dbReference>
<feature type="compositionally biased region" description="Basic and acidic residues" evidence="1">
    <location>
        <begin position="688"/>
        <end position="708"/>
    </location>
</feature>
<evidence type="ECO:0000313" key="2">
    <source>
        <dbReference type="Proteomes" id="UP000046393"/>
    </source>
</evidence>